<name>A0A179I056_CORDF</name>
<gene>
    <name evidence="1" type="ORF">LLEC1_03502</name>
</gene>
<dbReference type="Proteomes" id="UP000243081">
    <property type="component" value="Unassembled WGS sequence"/>
</dbReference>
<protein>
    <submittedName>
        <fullName evidence="1">Uncharacterized protein</fullName>
    </submittedName>
</protein>
<proteinExistence type="predicted"/>
<dbReference type="AlphaFoldDB" id="A0A179I056"/>
<dbReference type="OrthoDB" id="5243589at2759"/>
<sequence>MALQNDVDEVIDILLSPFKEITSKALEAFDSAGNDDGKMRTTAEALFMGSMARLSPAPSSQMVESINAPLMELTDLLWDFDDYCTAETFDEKRYTDLLLACRSAAPKIHNEIVRAHLELLSKLSDSSSLPESPSAAHFDVAVPASPTFAVEIDADGAFSMSPGGRRALDQAMIAGVVPTGFRISDALALGVVGSRVTPPPARALPPTPSTRPPRQECKIDEFSSFNRYKGFCSGAKAISRGENGVKQKQRPVHRTLSRVVARCIGCSSELDNQHIENDRANRGKYW</sequence>
<dbReference type="EMBL" id="LUKN01004388">
    <property type="protein sequence ID" value="OAQ96067.1"/>
    <property type="molecule type" value="Genomic_DNA"/>
</dbReference>
<comment type="caution">
    <text evidence="1">The sequence shown here is derived from an EMBL/GenBank/DDBJ whole genome shotgun (WGS) entry which is preliminary data.</text>
</comment>
<accession>A0A179I056</accession>
<evidence type="ECO:0000313" key="1">
    <source>
        <dbReference type="EMBL" id="OAQ96067.1"/>
    </source>
</evidence>
<organism evidence="1 2">
    <name type="scientific">Cordyceps confragosa</name>
    <name type="common">Lecanicillium lecanii</name>
    <dbReference type="NCBI Taxonomy" id="2714763"/>
    <lineage>
        <taxon>Eukaryota</taxon>
        <taxon>Fungi</taxon>
        <taxon>Dikarya</taxon>
        <taxon>Ascomycota</taxon>
        <taxon>Pezizomycotina</taxon>
        <taxon>Sordariomycetes</taxon>
        <taxon>Hypocreomycetidae</taxon>
        <taxon>Hypocreales</taxon>
        <taxon>Cordycipitaceae</taxon>
        <taxon>Akanthomyces</taxon>
    </lineage>
</organism>
<dbReference type="OMA" id="VARCIGC"/>
<keyword evidence="2" id="KW-1185">Reference proteome</keyword>
<evidence type="ECO:0000313" key="2">
    <source>
        <dbReference type="Proteomes" id="UP000243081"/>
    </source>
</evidence>
<reference evidence="1 2" key="1">
    <citation type="submission" date="2016-03" db="EMBL/GenBank/DDBJ databases">
        <title>Fine-scale spatial genetic structure of a fungal parasite of coffee scale insects.</title>
        <authorList>
            <person name="Jackson D."/>
            <person name="Zemenick K.A."/>
            <person name="Malloure B."/>
            <person name="Quandt C.A."/>
            <person name="James T.Y."/>
        </authorList>
    </citation>
    <scope>NUCLEOTIDE SEQUENCE [LARGE SCALE GENOMIC DNA]</scope>
    <source>
        <strain evidence="1 2">UM487</strain>
    </source>
</reference>